<evidence type="ECO:0000256" key="5">
    <source>
        <dbReference type="HAMAP-Rule" id="MF_00402"/>
    </source>
</evidence>
<dbReference type="PRINTS" id="PR00061">
    <property type="entry name" value="RIBOSOMALL19"/>
</dbReference>
<feature type="compositionally biased region" description="Low complexity" evidence="7">
    <location>
        <begin position="137"/>
        <end position="148"/>
    </location>
</feature>
<keyword evidence="3 5" id="KW-0687">Ribonucleoprotein</keyword>
<evidence type="ECO:0000256" key="2">
    <source>
        <dbReference type="ARBA" id="ARBA00022980"/>
    </source>
</evidence>
<name>A0A136LWE4_9BACT</name>
<keyword evidence="2 5" id="KW-0689">Ribosomal protein</keyword>
<dbReference type="Proteomes" id="UP000070457">
    <property type="component" value="Unassembled WGS sequence"/>
</dbReference>
<evidence type="ECO:0000313" key="8">
    <source>
        <dbReference type="EMBL" id="KXK25984.1"/>
    </source>
</evidence>
<evidence type="ECO:0000256" key="1">
    <source>
        <dbReference type="ARBA" id="ARBA00005781"/>
    </source>
</evidence>
<comment type="similarity">
    <text evidence="1 5 6">Belongs to the bacterial ribosomal protein bL19 family.</text>
</comment>
<dbReference type="InterPro" id="IPR038657">
    <property type="entry name" value="Ribosomal_bL19_sf"/>
</dbReference>
<evidence type="ECO:0000313" key="9">
    <source>
        <dbReference type="Proteomes" id="UP000070457"/>
    </source>
</evidence>
<dbReference type="EMBL" id="JYNZ01000005">
    <property type="protein sequence ID" value="KXK25984.1"/>
    <property type="molecule type" value="Genomic_DNA"/>
</dbReference>
<dbReference type="STRING" id="1617426.TR69_WS6001001274"/>
<dbReference type="PANTHER" id="PTHR15680:SF9">
    <property type="entry name" value="LARGE RIBOSOMAL SUBUNIT PROTEIN BL19M"/>
    <property type="match status" value="1"/>
</dbReference>
<reference evidence="8 9" key="1">
    <citation type="submission" date="2015-02" db="EMBL/GenBank/DDBJ databases">
        <title>Improved understanding of the partial-nitritation anammox process through 23 genomes representing the majority of the microbial community.</title>
        <authorList>
            <person name="Speth D.R."/>
            <person name="In T Zandt M."/>
            <person name="Guerrero Cruz S."/>
            <person name="Jetten M.S."/>
            <person name="Dutilh B.E."/>
        </authorList>
    </citation>
    <scope>NUCLEOTIDE SEQUENCE [LARGE SCALE GENOMIC DNA]</scope>
    <source>
        <strain evidence="8">OLB20</strain>
    </source>
</reference>
<dbReference type="InterPro" id="IPR008991">
    <property type="entry name" value="Translation_prot_SH3-like_sf"/>
</dbReference>
<feature type="compositionally biased region" description="Acidic residues" evidence="7">
    <location>
        <begin position="119"/>
        <end position="136"/>
    </location>
</feature>
<dbReference type="NCBIfam" id="TIGR01024">
    <property type="entry name" value="rplS_bact"/>
    <property type="match status" value="1"/>
</dbReference>
<dbReference type="InterPro" id="IPR001857">
    <property type="entry name" value="Ribosomal_bL19"/>
</dbReference>
<feature type="region of interest" description="Disordered" evidence="7">
    <location>
        <begin position="119"/>
        <end position="158"/>
    </location>
</feature>
<dbReference type="Gene3D" id="2.30.30.790">
    <property type="match status" value="1"/>
</dbReference>
<dbReference type="PATRIC" id="fig|1617426.3.peg.1259"/>
<dbReference type="Pfam" id="PF01245">
    <property type="entry name" value="Ribosomal_L19"/>
    <property type="match status" value="1"/>
</dbReference>
<dbReference type="SUPFAM" id="SSF50104">
    <property type="entry name" value="Translation proteins SH3-like domain"/>
    <property type="match status" value="1"/>
</dbReference>
<dbReference type="GO" id="GO:0022625">
    <property type="term" value="C:cytosolic large ribosomal subunit"/>
    <property type="evidence" value="ECO:0007669"/>
    <property type="project" value="TreeGrafter"/>
</dbReference>
<dbReference type="PANTHER" id="PTHR15680">
    <property type="entry name" value="RIBOSOMAL PROTEIN L19"/>
    <property type="match status" value="1"/>
</dbReference>
<proteinExistence type="inferred from homology"/>
<feature type="compositionally biased region" description="Basic and acidic residues" evidence="7">
    <location>
        <begin position="149"/>
        <end position="158"/>
    </location>
</feature>
<gene>
    <name evidence="5 8" type="primary">rplS</name>
    <name evidence="8" type="ORF">TR69_WS6001001274</name>
</gene>
<dbReference type="AlphaFoldDB" id="A0A136LWE4"/>
<evidence type="ECO:0000256" key="7">
    <source>
        <dbReference type="SAM" id="MobiDB-lite"/>
    </source>
</evidence>
<evidence type="ECO:0000256" key="3">
    <source>
        <dbReference type="ARBA" id="ARBA00023274"/>
    </source>
</evidence>
<dbReference type="GO" id="GO:0006412">
    <property type="term" value="P:translation"/>
    <property type="evidence" value="ECO:0007669"/>
    <property type="project" value="UniProtKB-UniRule"/>
</dbReference>
<dbReference type="GO" id="GO:0003735">
    <property type="term" value="F:structural constituent of ribosome"/>
    <property type="evidence" value="ECO:0007669"/>
    <property type="project" value="InterPro"/>
</dbReference>
<accession>A0A136LWE4</accession>
<sequence length="158" mass="17390">MDTVLTKIEKPFLKKAPRFEVGDTVAVHAIVREGDKQRVQIFKGIVLAIKGEGLGRTFTVRKISSGIGVEKIFPLHSPNVDKIEVLKSGHVTSSKIYYMRGRVGKRALKVAEGQMYSDEELNVYEDGSEEPADSEQPEAAPEPETAESSETKDETKAA</sequence>
<comment type="function">
    <text evidence="5 6">This protein is located at the 30S-50S ribosomal subunit interface and may play a role in the structure and function of the aminoacyl-tRNA binding site.</text>
</comment>
<evidence type="ECO:0000256" key="6">
    <source>
        <dbReference type="RuleBase" id="RU000559"/>
    </source>
</evidence>
<comment type="caution">
    <text evidence="8">The sequence shown here is derived from an EMBL/GenBank/DDBJ whole genome shotgun (WGS) entry which is preliminary data.</text>
</comment>
<organism evidence="8 9">
    <name type="scientific">candidate division WS6 bacterium OLB20</name>
    <dbReference type="NCBI Taxonomy" id="1617426"/>
    <lineage>
        <taxon>Bacteria</taxon>
        <taxon>Candidatus Dojkabacteria</taxon>
    </lineage>
</organism>
<evidence type="ECO:0000256" key="4">
    <source>
        <dbReference type="ARBA" id="ARBA00035171"/>
    </source>
</evidence>
<protein>
    <recommendedName>
        <fullName evidence="4 5">Large ribosomal subunit protein bL19</fullName>
    </recommendedName>
</protein>
<dbReference type="HAMAP" id="MF_00402">
    <property type="entry name" value="Ribosomal_bL19"/>
    <property type="match status" value="1"/>
</dbReference>